<dbReference type="Pfam" id="PF00155">
    <property type="entry name" value="Aminotran_1_2"/>
    <property type="match status" value="1"/>
</dbReference>
<feature type="domain" description="Aminotransferase class I/classII large" evidence="3">
    <location>
        <begin position="15"/>
        <end position="347"/>
    </location>
</feature>
<organism evidence="4 5">
    <name type="scientific">Syntrophothermus lipocalidus (strain DSM 12680 / TGB-C1)</name>
    <dbReference type="NCBI Taxonomy" id="643648"/>
    <lineage>
        <taxon>Bacteria</taxon>
        <taxon>Bacillati</taxon>
        <taxon>Bacillota</taxon>
        <taxon>Clostridia</taxon>
        <taxon>Eubacteriales</taxon>
        <taxon>Syntrophomonadaceae</taxon>
        <taxon>Syntrophothermus</taxon>
    </lineage>
</organism>
<dbReference type="OrthoDB" id="9813612at2"/>
<sequence>MMDFHGGNIYRYPYPVIDFSANINPLGVPPRVRKAVVEKLDLLVHYPDPEYIAPREAAARYCRVSKENVILGNGATEIIFQLFRALKPDRVLAPVPLFSEYERAARLGGAEFVPIVLDWENGFALSPQLLFENLQQVGAQMLMLCNPNNPTGKLLDRDTMKAVIETAKSLSVTVVVDETFIEFTEDYPDSSVLSFASEFDNVVVLRALTKFFALPGLRAGYAWVGSEEALSRLLLTKEPWSVNLLAACAMEVVFDDADYITASRAWIAEERAYFCDRLAEFRDLVVFPPAANFVLCRINRPDLDAARLKALLLNDGFLIRDASNFRGLDSRFIRIAIKSRQDNQSLITCLKRYLS</sequence>
<dbReference type="InterPro" id="IPR004839">
    <property type="entry name" value="Aminotransferase_I/II_large"/>
</dbReference>
<dbReference type="InterPro" id="IPR015424">
    <property type="entry name" value="PyrdxlP-dep_Trfase"/>
</dbReference>
<dbReference type="GO" id="GO:0030170">
    <property type="term" value="F:pyridoxal phosphate binding"/>
    <property type="evidence" value="ECO:0007669"/>
    <property type="project" value="InterPro"/>
</dbReference>
<dbReference type="PANTHER" id="PTHR42885">
    <property type="entry name" value="HISTIDINOL-PHOSPHATE AMINOTRANSFERASE-RELATED"/>
    <property type="match status" value="1"/>
</dbReference>
<dbReference type="GO" id="GO:0003824">
    <property type="term" value="F:catalytic activity"/>
    <property type="evidence" value="ECO:0007669"/>
    <property type="project" value="UniProtKB-ARBA"/>
</dbReference>
<reference evidence="5" key="1">
    <citation type="journal article" date="2010" name="Stand. Genomic Sci.">
        <title>Complete genome sequence of Syntrophothermus lipocalidus type strain (TGB-C1T).</title>
        <authorList>
            <consortium name="US DOE Joint Genome Institute (JGI-PGF)"/>
            <person name="Djao O."/>
            <person name="Zhang X."/>
            <person name="Lucas S."/>
            <person name="Lapidus A."/>
            <person name="Glavina Del Rio T."/>
            <person name="Nolan M."/>
            <person name="Tice H."/>
            <person name="Cheng J."/>
            <person name="Han C."/>
            <person name="Tapia R."/>
            <person name="Goodwin L."/>
            <person name="Pitluck S."/>
            <person name="Liolios K."/>
            <person name="Ivanova N."/>
            <person name="Mavromatis K."/>
            <person name="Mikhailova N."/>
            <person name="Ovchinnikova G."/>
            <person name="Pati A."/>
            <person name="Brambilla E."/>
            <person name="Chen A."/>
            <person name="Palaniappan K."/>
            <person name="Land M."/>
            <person name="Hauser L."/>
            <person name="Chang Y."/>
            <person name="Jeffries C."/>
            <person name="Rohde M."/>
            <person name="Sikorski J."/>
            <person name="Spring S."/>
            <person name="Goker M."/>
            <person name="Detter J."/>
            <person name="Woyke T."/>
            <person name="Bristow J."/>
            <person name="Eisen J."/>
            <person name="Markowitz V."/>
            <person name="Hugenholtz P."/>
            <person name="Kyrpides N."/>
            <person name="Klenk H."/>
        </authorList>
    </citation>
    <scope>NUCLEOTIDE SEQUENCE [LARGE SCALE GENOMIC DNA]</scope>
    <source>
        <strain evidence="5">DSM 12680 / TGB-C1</strain>
    </source>
</reference>
<proteinExistence type="predicted"/>
<dbReference type="Proteomes" id="UP000000378">
    <property type="component" value="Chromosome"/>
</dbReference>
<protein>
    <submittedName>
        <fullName evidence="4">L-threonine-O-3-phosphate decarboxylase</fullName>
    </submittedName>
</protein>
<reference evidence="4 5" key="2">
    <citation type="journal article" date="2010" name="Stand. Genomic Sci.">
        <title>Complete genome sequence of Syntrophothermus lipocalidus type strain (TGB-C1).</title>
        <authorList>
            <person name="Djao O.D."/>
            <person name="Zhang X."/>
            <person name="Lucas S."/>
            <person name="Lapidus A."/>
            <person name="Del Rio T.G."/>
            <person name="Nolan M."/>
            <person name="Tice H."/>
            <person name="Cheng J.F."/>
            <person name="Han C."/>
            <person name="Tapia R."/>
            <person name="Goodwin L."/>
            <person name="Pitluck S."/>
            <person name="Liolios K."/>
            <person name="Ivanova N."/>
            <person name="Mavromatis K."/>
            <person name="Mikhailova N."/>
            <person name="Ovchinnikova G."/>
            <person name="Pati A."/>
            <person name="Brambilla E."/>
            <person name="Chen A."/>
            <person name="Palaniappan K."/>
            <person name="Land M."/>
            <person name="Hauser L."/>
            <person name="Chang Y.J."/>
            <person name="Jeffries C.D."/>
            <person name="Rohde M."/>
            <person name="Sikorski J."/>
            <person name="Spring S."/>
            <person name="Goker M."/>
            <person name="Detter J.C."/>
            <person name="Woyke T."/>
            <person name="Bristow J."/>
            <person name="Eisen J.A."/>
            <person name="Markowitz V."/>
            <person name="Hugenholtz P."/>
            <person name="Kyrpides N.C."/>
            <person name="Klenk H.P."/>
        </authorList>
    </citation>
    <scope>NUCLEOTIDE SEQUENCE [LARGE SCALE GENOMIC DNA]</scope>
    <source>
        <strain evidence="5">DSM 12680 / TGB-C1</strain>
    </source>
</reference>
<evidence type="ECO:0000256" key="1">
    <source>
        <dbReference type="ARBA" id="ARBA00001933"/>
    </source>
</evidence>
<gene>
    <name evidence="4" type="ordered locus">Slip_0933</name>
</gene>
<keyword evidence="2" id="KW-0663">Pyridoxal phosphate</keyword>
<dbReference type="InterPro" id="IPR015421">
    <property type="entry name" value="PyrdxlP-dep_Trfase_major"/>
</dbReference>
<accession>D7CLX7</accession>
<dbReference type="HOGENOM" id="CLU_017584_3_2_9"/>
<dbReference type="InterPro" id="IPR015422">
    <property type="entry name" value="PyrdxlP-dep_Trfase_small"/>
</dbReference>
<name>D7CLX7_SYNLT</name>
<dbReference type="SUPFAM" id="SSF53383">
    <property type="entry name" value="PLP-dependent transferases"/>
    <property type="match status" value="1"/>
</dbReference>
<dbReference type="PANTHER" id="PTHR42885:SF1">
    <property type="entry name" value="THREONINE-PHOSPHATE DECARBOXYLASE"/>
    <property type="match status" value="1"/>
</dbReference>
<dbReference type="STRING" id="643648.Slip_0933"/>
<comment type="cofactor">
    <cofactor evidence="1">
        <name>pyridoxal 5'-phosphate</name>
        <dbReference type="ChEBI" id="CHEBI:597326"/>
    </cofactor>
</comment>
<evidence type="ECO:0000259" key="3">
    <source>
        <dbReference type="Pfam" id="PF00155"/>
    </source>
</evidence>
<dbReference type="Gene3D" id="3.40.640.10">
    <property type="entry name" value="Type I PLP-dependent aspartate aminotransferase-like (Major domain)"/>
    <property type="match status" value="1"/>
</dbReference>
<dbReference type="CDD" id="cd00609">
    <property type="entry name" value="AAT_like"/>
    <property type="match status" value="1"/>
</dbReference>
<evidence type="ECO:0000256" key="2">
    <source>
        <dbReference type="ARBA" id="ARBA00022898"/>
    </source>
</evidence>
<dbReference type="eggNOG" id="COG0079">
    <property type="taxonomic scope" value="Bacteria"/>
</dbReference>
<evidence type="ECO:0000313" key="4">
    <source>
        <dbReference type="EMBL" id="ADI01712.1"/>
    </source>
</evidence>
<evidence type="ECO:0000313" key="5">
    <source>
        <dbReference type="Proteomes" id="UP000000378"/>
    </source>
</evidence>
<keyword evidence="5" id="KW-1185">Reference proteome</keyword>
<dbReference type="Gene3D" id="3.90.1150.10">
    <property type="entry name" value="Aspartate Aminotransferase, domain 1"/>
    <property type="match status" value="1"/>
</dbReference>
<dbReference type="KEGG" id="slp:Slip_0933"/>
<dbReference type="AlphaFoldDB" id="D7CLX7"/>
<dbReference type="EMBL" id="CP002048">
    <property type="protein sequence ID" value="ADI01712.1"/>
    <property type="molecule type" value="Genomic_DNA"/>
</dbReference>